<dbReference type="AlphaFoldDB" id="A0A914HDW6"/>
<sequence>MDVDEAFIRLQMNVFFFQSVRSGQFVNGGIVAAAAAKEDGGVGAVNGQRKVFAVSPTAGGWLRPDGGSANGDDTLPPGGGASPILFQRMSE</sequence>
<organism evidence="2 3">
    <name type="scientific">Globodera rostochiensis</name>
    <name type="common">Golden nematode worm</name>
    <name type="synonym">Heterodera rostochiensis</name>
    <dbReference type="NCBI Taxonomy" id="31243"/>
    <lineage>
        <taxon>Eukaryota</taxon>
        <taxon>Metazoa</taxon>
        <taxon>Ecdysozoa</taxon>
        <taxon>Nematoda</taxon>
        <taxon>Chromadorea</taxon>
        <taxon>Rhabditida</taxon>
        <taxon>Tylenchina</taxon>
        <taxon>Tylenchomorpha</taxon>
        <taxon>Tylenchoidea</taxon>
        <taxon>Heteroderidae</taxon>
        <taxon>Heteroderinae</taxon>
        <taxon>Globodera</taxon>
    </lineage>
</organism>
<reference evidence="3" key="1">
    <citation type="submission" date="2022-11" db="UniProtKB">
        <authorList>
            <consortium name="WormBaseParasite"/>
        </authorList>
    </citation>
    <scope>IDENTIFICATION</scope>
</reference>
<dbReference type="WBParaSite" id="Gr19_v10_g15724.t1">
    <property type="protein sequence ID" value="Gr19_v10_g15724.t1"/>
    <property type="gene ID" value="Gr19_v10_g15724"/>
</dbReference>
<keyword evidence="2" id="KW-1185">Reference proteome</keyword>
<accession>A0A914HDW6</accession>
<evidence type="ECO:0000256" key="1">
    <source>
        <dbReference type="SAM" id="MobiDB-lite"/>
    </source>
</evidence>
<name>A0A914HDW6_GLORO</name>
<evidence type="ECO:0000313" key="3">
    <source>
        <dbReference type="WBParaSite" id="Gr19_v10_g15724.t1"/>
    </source>
</evidence>
<dbReference type="Proteomes" id="UP000887572">
    <property type="component" value="Unplaced"/>
</dbReference>
<protein>
    <submittedName>
        <fullName evidence="3">Uncharacterized protein</fullName>
    </submittedName>
</protein>
<feature type="region of interest" description="Disordered" evidence="1">
    <location>
        <begin position="59"/>
        <end position="91"/>
    </location>
</feature>
<evidence type="ECO:0000313" key="2">
    <source>
        <dbReference type="Proteomes" id="UP000887572"/>
    </source>
</evidence>
<proteinExistence type="predicted"/>